<dbReference type="STRING" id="743788.S8EAH3"/>
<dbReference type="InterPro" id="IPR015422">
    <property type="entry name" value="PyrdxlP-dep_Trfase_small"/>
</dbReference>
<dbReference type="HOGENOM" id="CLU_003433_3_0_1"/>
<dbReference type="FunCoup" id="S8EAH3">
    <property type="interactions" value="14"/>
</dbReference>
<keyword evidence="1" id="KW-0663">Pyridoxal phosphate</keyword>
<gene>
    <name evidence="3" type="ORF">FOMPIDRAFT_1049842</name>
</gene>
<dbReference type="InParanoid" id="S8EAH3"/>
<dbReference type="Pfam" id="PF00266">
    <property type="entry name" value="Aminotran_5"/>
    <property type="match status" value="1"/>
</dbReference>
<accession>S8EAH3</accession>
<dbReference type="Gene3D" id="3.40.640.10">
    <property type="entry name" value="Type I PLP-dependent aspartate aminotransferase-like (Major domain)"/>
    <property type="match status" value="1"/>
</dbReference>
<reference evidence="3 4" key="1">
    <citation type="journal article" date="2012" name="Science">
        <title>The Paleozoic origin of enzymatic lignin decomposition reconstructed from 31 fungal genomes.</title>
        <authorList>
            <person name="Floudas D."/>
            <person name="Binder M."/>
            <person name="Riley R."/>
            <person name="Barry K."/>
            <person name="Blanchette R.A."/>
            <person name="Henrissat B."/>
            <person name="Martinez A.T."/>
            <person name="Otillar R."/>
            <person name="Spatafora J.W."/>
            <person name="Yadav J.S."/>
            <person name="Aerts A."/>
            <person name="Benoit I."/>
            <person name="Boyd A."/>
            <person name="Carlson A."/>
            <person name="Copeland A."/>
            <person name="Coutinho P.M."/>
            <person name="de Vries R.P."/>
            <person name="Ferreira P."/>
            <person name="Findley K."/>
            <person name="Foster B."/>
            <person name="Gaskell J."/>
            <person name="Glotzer D."/>
            <person name="Gorecki P."/>
            <person name="Heitman J."/>
            <person name="Hesse C."/>
            <person name="Hori C."/>
            <person name="Igarashi K."/>
            <person name="Jurgens J.A."/>
            <person name="Kallen N."/>
            <person name="Kersten P."/>
            <person name="Kohler A."/>
            <person name="Kuees U."/>
            <person name="Kumar T.K.A."/>
            <person name="Kuo A."/>
            <person name="LaButti K."/>
            <person name="Larrondo L.F."/>
            <person name="Lindquist E."/>
            <person name="Ling A."/>
            <person name="Lombard V."/>
            <person name="Lucas S."/>
            <person name="Lundell T."/>
            <person name="Martin R."/>
            <person name="McLaughlin D.J."/>
            <person name="Morgenstern I."/>
            <person name="Morin E."/>
            <person name="Murat C."/>
            <person name="Nagy L.G."/>
            <person name="Nolan M."/>
            <person name="Ohm R.A."/>
            <person name="Patyshakuliyeva A."/>
            <person name="Rokas A."/>
            <person name="Ruiz-Duenas F.J."/>
            <person name="Sabat G."/>
            <person name="Salamov A."/>
            <person name="Samejima M."/>
            <person name="Schmutz J."/>
            <person name="Slot J.C."/>
            <person name="St John F."/>
            <person name="Stenlid J."/>
            <person name="Sun H."/>
            <person name="Sun S."/>
            <person name="Syed K."/>
            <person name="Tsang A."/>
            <person name="Wiebenga A."/>
            <person name="Young D."/>
            <person name="Pisabarro A."/>
            <person name="Eastwood D.C."/>
            <person name="Martin F."/>
            <person name="Cullen D."/>
            <person name="Grigoriev I.V."/>
            <person name="Hibbett D.S."/>
        </authorList>
    </citation>
    <scope>NUCLEOTIDE SEQUENCE</scope>
    <source>
        <strain evidence="4">FP-58527</strain>
    </source>
</reference>
<dbReference type="InterPro" id="IPR015424">
    <property type="entry name" value="PyrdxlP-dep_Trfase"/>
</dbReference>
<dbReference type="Gene3D" id="3.90.1150.10">
    <property type="entry name" value="Aspartate Aminotransferase, domain 1"/>
    <property type="match status" value="1"/>
</dbReference>
<name>S8EAH3_FOMSC</name>
<dbReference type="SUPFAM" id="SSF53383">
    <property type="entry name" value="PLP-dependent transferases"/>
    <property type="match status" value="1"/>
</dbReference>
<dbReference type="InterPro" id="IPR015421">
    <property type="entry name" value="PyrdxlP-dep_Trfase_major"/>
</dbReference>
<dbReference type="PANTHER" id="PTHR43092">
    <property type="entry name" value="L-CYSTEINE DESULFHYDRASE"/>
    <property type="match status" value="1"/>
</dbReference>
<feature type="domain" description="Aminotransferase class V" evidence="2">
    <location>
        <begin position="36"/>
        <end position="402"/>
    </location>
</feature>
<evidence type="ECO:0000313" key="4">
    <source>
        <dbReference type="Proteomes" id="UP000015241"/>
    </source>
</evidence>
<dbReference type="eggNOG" id="KOG1549">
    <property type="taxonomic scope" value="Eukaryota"/>
</dbReference>
<dbReference type="InterPro" id="IPR000192">
    <property type="entry name" value="Aminotrans_V_dom"/>
</dbReference>
<dbReference type="PANTHER" id="PTHR43092:SF2">
    <property type="entry name" value="HERCYNYLCYSTEINE SULFOXIDE LYASE"/>
    <property type="match status" value="1"/>
</dbReference>
<dbReference type="OrthoDB" id="5978656at2759"/>
<dbReference type="Proteomes" id="UP000015241">
    <property type="component" value="Unassembled WGS sequence"/>
</dbReference>
<evidence type="ECO:0000259" key="2">
    <source>
        <dbReference type="Pfam" id="PF00266"/>
    </source>
</evidence>
<sequence>MSSTASQFPEFGHALRKYFAFEPGFTPLNHGGFGATPRPVLDASNELTLQLEANPDAFIWQRYEAKLNEVRRHLAQLISADLDECVLVPNVCNGINTVLRNFEWRKEDVIIITNCTFSPIGNAARHISQTSSCPSVVEFTLSFPEPRADLLQRWRLFLRKLSSTSGTGAGRRKIVGIVDSIVSGPGLLMPWREMVQTCREEGVWSIVDAAHSLGQEPVDLRTVQPDFWVSSCSKWLFARRGCAVLYVPKRNQHIIKSALPTQIHAPFSPDTSTFGSRFAWFGSLDVTIALSIPAALQFRELLGGEERINAYCHALAVAGGKRLQEILGTRQMDQTHGHIWTANMVAVQLPLGADIAPSFDIMHAFQVRLIERHKIYASQWYHNGRWWIRASAQVYNEISDFERLGYVVLDVCRGIEESRRVEVKL</sequence>
<proteinExistence type="predicted"/>
<dbReference type="AlphaFoldDB" id="S8EAH3"/>
<evidence type="ECO:0000256" key="1">
    <source>
        <dbReference type="ARBA" id="ARBA00022898"/>
    </source>
</evidence>
<evidence type="ECO:0000313" key="3">
    <source>
        <dbReference type="EMBL" id="EPT00259.1"/>
    </source>
</evidence>
<keyword evidence="4" id="KW-1185">Reference proteome</keyword>
<protein>
    <recommendedName>
        <fullName evidence="2">Aminotransferase class V domain-containing protein</fullName>
    </recommendedName>
</protein>
<dbReference type="EMBL" id="KE504150">
    <property type="protein sequence ID" value="EPT00259.1"/>
    <property type="molecule type" value="Genomic_DNA"/>
</dbReference>
<organism evidence="3 4">
    <name type="scientific">Fomitopsis schrenkii</name>
    <name type="common">Brown rot fungus</name>
    <dbReference type="NCBI Taxonomy" id="2126942"/>
    <lineage>
        <taxon>Eukaryota</taxon>
        <taxon>Fungi</taxon>
        <taxon>Dikarya</taxon>
        <taxon>Basidiomycota</taxon>
        <taxon>Agaricomycotina</taxon>
        <taxon>Agaricomycetes</taxon>
        <taxon>Polyporales</taxon>
        <taxon>Fomitopsis</taxon>
    </lineage>
</organism>